<keyword evidence="2 4" id="KW-0489">Methyltransferase</keyword>
<name>A0AAN6VGN6_9PEZI</name>
<gene>
    <name evidence="4" type="ORF">C8A00DRAFT_17998</name>
</gene>
<organism evidence="4 5">
    <name type="scientific">Chaetomidium leptoderma</name>
    <dbReference type="NCBI Taxonomy" id="669021"/>
    <lineage>
        <taxon>Eukaryota</taxon>
        <taxon>Fungi</taxon>
        <taxon>Dikarya</taxon>
        <taxon>Ascomycota</taxon>
        <taxon>Pezizomycotina</taxon>
        <taxon>Sordariomycetes</taxon>
        <taxon>Sordariomycetidae</taxon>
        <taxon>Sordariales</taxon>
        <taxon>Chaetomiaceae</taxon>
        <taxon>Chaetomidium</taxon>
    </lineage>
</organism>
<protein>
    <submittedName>
        <fullName evidence="4">S-adenosyl-L-methionine-dependent methyltransferase</fullName>
    </submittedName>
</protein>
<dbReference type="InterPro" id="IPR029063">
    <property type="entry name" value="SAM-dependent_MTases_sf"/>
</dbReference>
<sequence>MPANFEKQSYWRERFASETSFEWLASSAAFMDVLAPYLQHLANSARILHLGSGTSDLHIHLRQHGFLDVTNIDYEPLALERGQHLERNQFGDVRTKYFVGDATRLELEERYHVAIDKSTADAIACGVDDAVVSMAKGVRRCLEDNGFWVCLSYSPSRFENEHVKRIFEIEVISKVPTSKTRPTDPDIFHYCYLLRPKRQTQQSSR</sequence>
<evidence type="ECO:0000256" key="2">
    <source>
        <dbReference type="ARBA" id="ARBA00022603"/>
    </source>
</evidence>
<keyword evidence="5" id="KW-1185">Reference proteome</keyword>
<evidence type="ECO:0000313" key="4">
    <source>
        <dbReference type="EMBL" id="KAK4150476.1"/>
    </source>
</evidence>
<dbReference type="Gene3D" id="3.40.50.150">
    <property type="entry name" value="Vaccinia Virus protein VP39"/>
    <property type="match status" value="1"/>
</dbReference>
<evidence type="ECO:0000313" key="5">
    <source>
        <dbReference type="Proteomes" id="UP001302745"/>
    </source>
</evidence>
<dbReference type="EMBL" id="MU857069">
    <property type="protein sequence ID" value="KAK4150476.1"/>
    <property type="molecule type" value="Genomic_DNA"/>
</dbReference>
<reference evidence="4" key="1">
    <citation type="journal article" date="2023" name="Mol. Phylogenet. Evol.">
        <title>Genome-scale phylogeny and comparative genomics of the fungal order Sordariales.</title>
        <authorList>
            <person name="Hensen N."/>
            <person name="Bonometti L."/>
            <person name="Westerberg I."/>
            <person name="Brannstrom I.O."/>
            <person name="Guillou S."/>
            <person name="Cros-Aarteil S."/>
            <person name="Calhoun S."/>
            <person name="Haridas S."/>
            <person name="Kuo A."/>
            <person name="Mondo S."/>
            <person name="Pangilinan J."/>
            <person name="Riley R."/>
            <person name="LaButti K."/>
            <person name="Andreopoulos B."/>
            <person name="Lipzen A."/>
            <person name="Chen C."/>
            <person name="Yan M."/>
            <person name="Daum C."/>
            <person name="Ng V."/>
            <person name="Clum A."/>
            <person name="Steindorff A."/>
            <person name="Ohm R.A."/>
            <person name="Martin F."/>
            <person name="Silar P."/>
            <person name="Natvig D.O."/>
            <person name="Lalanne C."/>
            <person name="Gautier V."/>
            <person name="Ament-Velasquez S.L."/>
            <person name="Kruys A."/>
            <person name="Hutchinson M.I."/>
            <person name="Powell A.J."/>
            <person name="Barry K."/>
            <person name="Miller A.N."/>
            <person name="Grigoriev I.V."/>
            <person name="Debuchy R."/>
            <person name="Gladieux P."/>
            <person name="Hiltunen Thoren M."/>
            <person name="Johannesson H."/>
        </authorList>
    </citation>
    <scope>NUCLEOTIDE SEQUENCE</scope>
    <source>
        <strain evidence="4">CBS 538.74</strain>
    </source>
</reference>
<dbReference type="PANTHER" id="PTHR12176">
    <property type="entry name" value="SAM-DEPENDENT METHYLTRANSFERASE SUPERFAMILY PROTEIN"/>
    <property type="match status" value="1"/>
</dbReference>
<dbReference type="InterPro" id="IPR051419">
    <property type="entry name" value="Lys/N-term_MeTrsfase_sf"/>
</dbReference>
<dbReference type="AlphaFoldDB" id="A0AAN6VGN6"/>
<dbReference type="CDD" id="cd02440">
    <property type="entry name" value="AdoMet_MTases"/>
    <property type="match status" value="1"/>
</dbReference>
<accession>A0AAN6VGN6</accession>
<dbReference type="GO" id="GO:0032259">
    <property type="term" value="P:methylation"/>
    <property type="evidence" value="ECO:0007669"/>
    <property type="project" value="UniProtKB-KW"/>
</dbReference>
<comment type="similarity">
    <text evidence="1">Belongs to the methyltransferase superfamily.</text>
</comment>
<evidence type="ECO:0000256" key="3">
    <source>
        <dbReference type="ARBA" id="ARBA00022679"/>
    </source>
</evidence>
<proteinExistence type="inferred from homology"/>
<keyword evidence="3" id="KW-0808">Transferase</keyword>
<reference evidence="4" key="2">
    <citation type="submission" date="2023-05" db="EMBL/GenBank/DDBJ databases">
        <authorList>
            <consortium name="Lawrence Berkeley National Laboratory"/>
            <person name="Steindorff A."/>
            <person name="Hensen N."/>
            <person name="Bonometti L."/>
            <person name="Westerberg I."/>
            <person name="Brannstrom I.O."/>
            <person name="Guillou S."/>
            <person name="Cros-Aarteil S."/>
            <person name="Calhoun S."/>
            <person name="Haridas S."/>
            <person name="Kuo A."/>
            <person name="Mondo S."/>
            <person name="Pangilinan J."/>
            <person name="Riley R."/>
            <person name="Labutti K."/>
            <person name="Andreopoulos B."/>
            <person name="Lipzen A."/>
            <person name="Chen C."/>
            <person name="Yanf M."/>
            <person name="Daum C."/>
            <person name="Ng V."/>
            <person name="Clum A."/>
            <person name="Ohm R."/>
            <person name="Martin F."/>
            <person name="Silar P."/>
            <person name="Natvig D."/>
            <person name="Lalanne C."/>
            <person name="Gautier V."/>
            <person name="Ament-Velasquez S.L."/>
            <person name="Kruys A."/>
            <person name="Hutchinson M.I."/>
            <person name="Powell A.J."/>
            <person name="Barry K."/>
            <person name="Miller A.N."/>
            <person name="Grigoriev I.V."/>
            <person name="Debuchy R."/>
            <person name="Gladieux P."/>
            <person name="Thoren M.H."/>
            <person name="Johannesson H."/>
        </authorList>
    </citation>
    <scope>NUCLEOTIDE SEQUENCE</scope>
    <source>
        <strain evidence="4">CBS 538.74</strain>
    </source>
</reference>
<dbReference type="Proteomes" id="UP001302745">
    <property type="component" value="Unassembled WGS sequence"/>
</dbReference>
<evidence type="ECO:0000256" key="1">
    <source>
        <dbReference type="ARBA" id="ARBA00008361"/>
    </source>
</evidence>
<dbReference type="GO" id="GO:0008168">
    <property type="term" value="F:methyltransferase activity"/>
    <property type="evidence" value="ECO:0007669"/>
    <property type="project" value="UniProtKB-KW"/>
</dbReference>
<dbReference type="SUPFAM" id="SSF53335">
    <property type="entry name" value="S-adenosyl-L-methionine-dependent methyltransferases"/>
    <property type="match status" value="1"/>
</dbReference>
<comment type="caution">
    <text evidence="4">The sequence shown here is derived from an EMBL/GenBank/DDBJ whole genome shotgun (WGS) entry which is preliminary data.</text>
</comment>